<name>A0AB38ZMD5_9VIRU</name>
<accession>A0AB38ZMD5</accession>
<sequence>MKCSVVVHQSMYDHNDKKYIRLLLPYSCAEHVAAIHASKSHLLAHMNVVNPLDGMILTVKVPYRYRRVICEVTGKPIQSLRKGDVLEVDIEFKGVWNMGEYSGFSWLLKSSVYID</sequence>
<proteinExistence type="predicted"/>
<protein>
    <submittedName>
        <fullName evidence="1">Uncharacterized protein</fullName>
    </submittedName>
</protein>
<reference evidence="1" key="1">
    <citation type="submission" date="2024-01" db="EMBL/GenBank/DDBJ databases">
        <title>Genomic and biogeographic characterisation of Mantoniella tinhauana virus 1, the first discovered Mantoniella-infecting prasinovirus.</title>
        <authorList>
            <person name="Rey Redondo E."/>
            <person name="Yung C.C.M."/>
        </authorList>
    </citation>
    <scope>NUCLEOTIDE SEQUENCE</scope>
    <source>
        <strain evidence="1">Lau Fau Shan</strain>
    </source>
</reference>
<evidence type="ECO:0000313" key="1">
    <source>
        <dbReference type="EMBL" id="XAO13529.1"/>
    </source>
</evidence>
<organism evidence="1">
    <name type="scientific">Mantoniella tinhauana virus 1</name>
    <dbReference type="NCBI Taxonomy" id="3111543"/>
    <lineage>
        <taxon>Viruses</taxon>
    </lineage>
</organism>
<dbReference type="EMBL" id="PP130629">
    <property type="protein sequence ID" value="XAO13529.1"/>
    <property type="molecule type" value="Genomic_DNA"/>
</dbReference>